<dbReference type="Gene3D" id="3.40.1090.10">
    <property type="entry name" value="Cytosolic phospholipase A2 catalytic domain"/>
    <property type="match status" value="2"/>
</dbReference>
<dbReference type="PANTHER" id="PTHR43557:SF2">
    <property type="entry name" value="RIESKE DOMAIN-CONTAINING PROTEIN-RELATED"/>
    <property type="match status" value="1"/>
</dbReference>
<comment type="caution">
    <text evidence="6">Lacks conserved residue(s) required for the propagation of feature annotation.</text>
</comment>
<evidence type="ECO:0000256" key="3">
    <source>
        <dbReference type="ARBA" id="ARBA00022827"/>
    </source>
</evidence>
<feature type="short sequence motif" description="GXSXG" evidence="6">
    <location>
        <begin position="408"/>
        <end position="412"/>
    </location>
</feature>
<dbReference type="AlphaFoldDB" id="A0A2R4XIX0"/>
<evidence type="ECO:0000256" key="2">
    <source>
        <dbReference type="ARBA" id="ARBA00022630"/>
    </source>
</evidence>
<organism evidence="8 9">
    <name type="scientific">Orrella marina</name>
    <dbReference type="NCBI Taxonomy" id="2163011"/>
    <lineage>
        <taxon>Bacteria</taxon>
        <taxon>Pseudomonadati</taxon>
        <taxon>Pseudomonadota</taxon>
        <taxon>Betaproteobacteria</taxon>
        <taxon>Burkholderiales</taxon>
        <taxon>Alcaligenaceae</taxon>
        <taxon>Orrella</taxon>
    </lineage>
</organism>
<dbReference type="Proteomes" id="UP000244571">
    <property type="component" value="Chromosome"/>
</dbReference>
<dbReference type="RefSeq" id="WP_108621157.1">
    <property type="nucleotide sequence ID" value="NZ_CP028901.1"/>
</dbReference>
<dbReference type="KEGG" id="boz:DBV39_08450"/>
<dbReference type="InterPro" id="IPR016035">
    <property type="entry name" value="Acyl_Trfase/lysoPLipase"/>
</dbReference>
<dbReference type="GO" id="GO:0016042">
    <property type="term" value="P:lipid catabolic process"/>
    <property type="evidence" value="ECO:0007669"/>
    <property type="project" value="UniProtKB-UniRule"/>
</dbReference>
<keyword evidence="2" id="KW-0285">Flavoprotein</keyword>
<dbReference type="PRINTS" id="PR00411">
    <property type="entry name" value="PNDRDTASEI"/>
</dbReference>
<feature type="short sequence motif" description="GXGXXG" evidence="6">
    <location>
        <begin position="381"/>
        <end position="386"/>
    </location>
</feature>
<feature type="active site" description="Nucleophile" evidence="6">
    <location>
        <position position="410"/>
    </location>
</feature>
<proteinExistence type="predicted"/>
<dbReference type="GO" id="GO:0016787">
    <property type="term" value="F:hydrolase activity"/>
    <property type="evidence" value="ECO:0007669"/>
    <property type="project" value="UniProtKB-UniRule"/>
</dbReference>
<dbReference type="GO" id="GO:0005737">
    <property type="term" value="C:cytoplasm"/>
    <property type="evidence" value="ECO:0007669"/>
    <property type="project" value="TreeGrafter"/>
</dbReference>
<dbReference type="SUPFAM" id="SSF55424">
    <property type="entry name" value="FAD/NAD-linked reductases, dimerisation (C-terminal) domain"/>
    <property type="match status" value="1"/>
</dbReference>
<dbReference type="Gene3D" id="3.30.390.30">
    <property type="match status" value="1"/>
</dbReference>
<dbReference type="Gene3D" id="3.50.50.60">
    <property type="entry name" value="FAD/NAD(P)-binding domain"/>
    <property type="match status" value="2"/>
</dbReference>
<dbReference type="CDD" id="cd07209">
    <property type="entry name" value="Pat_hypo_Ecoli_Z1214_like"/>
    <property type="match status" value="1"/>
</dbReference>
<dbReference type="InterPro" id="IPR016156">
    <property type="entry name" value="FAD/NAD-linked_Rdtase_dimer_sf"/>
</dbReference>
<evidence type="ECO:0000313" key="9">
    <source>
        <dbReference type="Proteomes" id="UP000244571"/>
    </source>
</evidence>
<dbReference type="InterPro" id="IPR021095">
    <property type="entry name" value="DUF3734"/>
</dbReference>
<dbReference type="Pfam" id="PF01734">
    <property type="entry name" value="Patatin"/>
    <property type="match status" value="1"/>
</dbReference>
<evidence type="ECO:0000256" key="4">
    <source>
        <dbReference type="ARBA" id="ARBA00023002"/>
    </source>
</evidence>
<dbReference type="InterPro" id="IPR050446">
    <property type="entry name" value="FAD-oxidoreductase/Apoptosis"/>
</dbReference>
<evidence type="ECO:0000256" key="1">
    <source>
        <dbReference type="ARBA" id="ARBA00001974"/>
    </source>
</evidence>
<keyword evidence="6" id="KW-0378">Hydrolase</keyword>
<dbReference type="SUPFAM" id="SSF52151">
    <property type="entry name" value="FabD/lysophospholipase-like"/>
    <property type="match status" value="1"/>
</dbReference>
<feature type="domain" description="PNPLA" evidence="7">
    <location>
        <begin position="377"/>
        <end position="576"/>
    </location>
</feature>
<dbReference type="GO" id="GO:0016651">
    <property type="term" value="F:oxidoreductase activity, acting on NAD(P)H"/>
    <property type="evidence" value="ECO:0007669"/>
    <property type="project" value="TreeGrafter"/>
</dbReference>
<evidence type="ECO:0000256" key="6">
    <source>
        <dbReference type="PROSITE-ProRule" id="PRU01161"/>
    </source>
</evidence>
<keyword evidence="5 6" id="KW-0443">Lipid metabolism</keyword>
<dbReference type="InterPro" id="IPR036188">
    <property type="entry name" value="FAD/NAD-bd_sf"/>
</dbReference>
<dbReference type="PANTHER" id="PTHR43557">
    <property type="entry name" value="APOPTOSIS-INDUCING FACTOR 1"/>
    <property type="match status" value="1"/>
</dbReference>
<sequence length="715" mass="79844">MAPLSSPPLSKHRTEATAELALPAVIPQSRYSELNIDLRLGTTATGINRHQHTLTIRNETDIEVIEYRKLLVTTGARATPLAITGADLPGVHYLRTYDDAQAIRQSASRCKRAIVIGGSFIGMEVAGTLRQQGLEVVIVERDTLLYKLHHSDVSTHFEAMLRKHGVECRLGQRPVRFEGKHHVSSVVLDTDEHLACDMIVIGAGVTPNVNWLLSSGIELQDGVRVNEYLQSSDPDIYAAGDVANAWHPVFRRQMRVEHWDNAGRQAKIAARNMAGEAEPYTHISYFFSHVFDQSYNVLGLTQEQCKRINRGALKKPPFEVLYLDQGVCEGFFTLGRASENTRAAETLIRDRVNLTRHFAKLKRASFALREVPGQVLFILQGGGAYGAFECGAIQALQEHGILPDLVAGVSIGAFNGAIIASNREHAAEALENFWRDVSTISPEFGDEATRRLIAGNQISTFGVPGFFSPRWMQSLTLRGPAPHKWTSLYDFSEAKELLEKYVDFPGLCNSPVRLLVTAVDIQTSDVVLFDSHVDQLSADHILASGSLPPAFDWTTIDGRHYWDAGIISNSPLEAVLQRVGSAGKQIYLIDLFTGKRAHMPENMMDVYSRREEIIFSERLRRDHNKQDLLMSHRRLIEQLMAQLSADKADRVRSEPLYQQLMGETAATQITRIMRESNPENPPSRAYDFSRPTVVKLIEDGYLTAKDVLQATKNRE</sequence>
<dbReference type="PRINTS" id="PR00368">
    <property type="entry name" value="FADPNR"/>
</dbReference>
<evidence type="ECO:0000259" key="7">
    <source>
        <dbReference type="PROSITE" id="PS51635"/>
    </source>
</evidence>
<dbReference type="SUPFAM" id="SSF51905">
    <property type="entry name" value="FAD/NAD(P)-binding domain"/>
    <property type="match status" value="1"/>
</dbReference>
<accession>A0A2R4XIX0</accession>
<protein>
    <submittedName>
        <fullName evidence="8">Pyridine nucleotide-disulfide oxidoreductase</fullName>
    </submittedName>
</protein>
<dbReference type="Pfam" id="PF12536">
    <property type="entry name" value="DUF3734"/>
    <property type="match status" value="1"/>
</dbReference>
<reference evidence="8 9" key="1">
    <citation type="submission" date="2018-04" db="EMBL/GenBank/DDBJ databases">
        <title>Bordetella sp. HZ20 isolated from seawater.</title>
        <authorList>
            <person name="Sun C."/>
        </authorList>
    </citation>
    <scope>NUCLEOTIDE SEQUENCE [LARGE SCALE GENOMIC DNA]</scope>
    <source>
        <strain evidence="8 9">HZ20</strain>
    </source>
</reference>
<evidence type="ECO:0000256" key="5">
    <source>
        <dbReference type="ARBA" id="ARBA00023098"/>
    </source>
</evidence>
<keyword evidence="3" id="KW-0274">FAD</keyword>
<dbReference type="InterPro" id="IPR023753">
    <property type="entry name" value="FAD/NAD-binding_dom"/>
</dbReference>
<evidence type="ECO:0000313" key="8">
    <source>
        <dbReference type="EMBL" id="AWB33728.1"/>
    </source>
</evidence>
<comment type="cofactor">
    <cofactor evidence="1">
        <name>FAD</name>
        <dbReference type="ChEBI" id="CHEBI:57692"/>
    </cofactor>
</comment>
<gene>
    <name evidence="8" type="ORF">DBV39_08450</name>
</gene>
<feature type="active site" description="Proton acceptor" evidence="6">
    <location>
        <position position="563"/>
    </location>
</feature>
<keyword evidence="4" id="KW-0560">Oxidoreductase</keyword>
<keyword evidence="6" id="KW-0442">Lipid degradation</keyword>
<dbReference type="PROSITE" id="PS51635">
    <property type="entry name" value="PNPLA"/>
    <property type="match status" value="1"/>
</dbReference>
<dbReference type="OrthoDB" id="9770965at2"/>
<keyword evidence="9" id="KW-1185">Reference proteome</keyword>
<name>A0A2R4XIX0_9BURK</name>
<dbReference type="Pfam" id="PF07992">
    <property type="entry name" value="Pyr_redox_2"/>
    <property type="match status" value="1"/>
</dbReference>
<dbReference type="EMBL" id="CP028901">
    <property type="protein sequence ID" value="AWB33728.1"/>
    <property type="molecule type" value="Genomic_DNA"/>
</dbReference>
<dbReference type="InterPro" id="IPR002641">
    <property type="entry name" value="PNPLA_dom"/>
</dbReference>